<feature type="region of interest" description="Disordered" evidence="6">
    <location>
        <begin position="1"/>
        <end position="29"/>
    </location>
</feature>
<reference evidence="9" key="1">
    <citation type="journal article" date="2015" name="Genome Announc.">
        <title>Genome sequence of the AIDS-associated pathogen Penicillium marneffei (ATCC18224) and its near taxonomic relative Talaromyces stipitatus (ATCC10500).</title>
        <authorList>
            <person name="Nierman W.C."/>
            <person name="Fedorova-Abrams N.D."/>
            <person name="Andrianopoulos A."/>
        </authorList>
    </citation>
    <scope>NUCLEOTIDE SEQUENCE [LARGE SCALE GENOMIC DNA]</scope>
    <source>
        <strain evidence="9">ATCC 10500 / CBS 375.48 / QM 6759 / NRRL 1006</strain>
    </source>
</reference>
<evidence type="ECO:0000256" key="3">
    <source>
        <dbReference type="ARBA" id="ARBA00023125"/>
    </source>
</evidence>
<dbReference type="Pfam" id="PF00172">
    <property type="entry name" value="Zn_clus"/>
    <property type="match status" value="1"/>
</dbReference>
<dbReference type="AlphaFoldDB" id="B8MBB2"/>
<evidence type="ECO:0000313" key="9">
    <source>
        <dbReference type="Proteomes" id="UP000001745"/>
    </source>
</evidence>
<keyword evidence="3" id="KW-0238">DNA-binding</keyword>
<organism evidence="8 9">
    <name type="scientific">Talaromyces stipitatus (strain ATCC 10500 / CBS 375.48 / QM 6759 / NRRL 1006)</name>
    <name type="common">Penicillium stipitatum</name>
    <dbReference type="NCBI Taxonomy" id="441959"/>
    <lineage>
        <taxon>Eukaryota</taxon>
        <taxon>Fungi</taxon>
        <taxon>Dikarya</taxon>
        <taxon>Ascomycota</taxon>
        <taxon>Pezizomycotina</taxon>
        <taxon>Eurotiomycetes</taxon>
        <taxon>Eurotiomycetidae</taxon>
        <taxon>Eurotiales</taxon>
        <taxon>Trichocomaceae</taxon>
        <taxon>Talaromyces</taxon>
        <taxon>Talaromyces sect. Talaromyces</taxon>
    </lineage>
</organism>
<feature type="compositionally biased region" description="Polar residues" evidence="6">
    <location>
        <begin position="1"/>
        <end position="11"/>
    </location>
</feature>
<sequence length="465" mass="51374">MQESTSSSQIPRTPLYTNEPVRRKPRSTTSKIRDSCHSCAISKVRCPKEKPTCARCMKRGVVCEYFVTKRPGRKRDNHVTEATETCHQISPPNSLLQDESGTGLFSSEPSSMAILNSSSTARELSNVSGTVEFSSYINVLADFMPPMEQSSPPRIPRVSNNFDGNLTPPIDFLKFGLLDSNMTNFAPESYDIEGLLTSSNFETGPSFENPLIGCTLPSKSFFALPVDQQGLLSNHDENSNTGVLDIMSKLFIPETPSSASMSTSPSDAATISNNTTSHSAVHSSAQAIVTQNKYFIESVDGILQCSLCAKTGYLMAILSTIISKILERYTIAARQDTRHSISEEYGSSERNGRKNTTTKEYAEHFGAYPGMHYNDARRSRAQLVLSELHRVQGLMNRLCKNALKEEAAQNNTDFERNSPRLSFSDGQRNGSEITFSAATLREMKSDLRKNLSSLSFGIIKMLRES</sequence>
<keyword evidence="1" id="KW-0479">Metal-binding</keyword>
<dbReference type="EMBL" id="EQ962655">
    <property type="protein sequence ID" value="EED18901.1"/>
    <property type="molecule type" value="Genomic_DNA"/>
</dbReference>
<dbReference type="HOGENOM" id="CLU_031656_1_0_1"/>
<dbReference type="PANTHER" id="PTHR31069">
    <property type="entry name" value="OLEATE-ACTIVATED TRANSCRIPTION FACTOR 1-RELATED"/>
    <property type="match status" value="1"/>
</dbReference>
<dbReference type="PhylomeDB" id="B8MBB2"/>
<keyword evidence="9" id="KW-1185">Reference proteome</keyword>
<protein>
    <submittedName>
        <fullName evidence="8">C6 transcription factor (AflR), putative</fullName>
    </submittedName>
</protein>
<dbReference type="CDD" id="cd00067">
    <property type="entry name" value="GAL4"/>
    <property type="match status" value="1"/>
</dbReference>
<dbReference type="Pfam" id="PF08493">
    <property type="entry name" value="AflR"/>
    <property type="match status" value="1"/>
</dbReference>
<dbReference type="OrthoDB" id="4226590at2759"/>
<evidence type="ECO:0000259" key="7">
    <source>
        <dbReference type="PROSITE" id="PS50048"/>
    </source>
</evidence>
<evidence type="ECO:0000256" key="2">
    <source>
        <dbReference type="ARBA" id="ARBA00023015"/>
    </source>
</evidence>
<dbReference type="PROSITE" id="PS50048">
    <property type="entry name" value="ZN2_CY6_FUNGAL_2"/>
    <property type="match status" value="1"/>
</dbReference>
<evidence type="ECO:0000256" key="6">
    <source>
        <dbReference type="SAM" id="MobiDB-lite"/>
    </source>
</evidence>
<dbReference type="PRINTS" id="PR00755">
    <property type="entry name" value="AFLATOXINBRP"/>
</dbReference>
<feature type="region of interest" description="Disordered" evidence="6">
    <location>
        <begin position="76"/>
        <end position="100"/>
    </location>
</feature>
<dbReference type="PROSITE" id="PS00463">
    <property type="entry name" value="ZN2_CY6_FUNGAL_1"/>
    <property type="match status" value="1"/>
</dbReference>
<dbReference type="GO" id="GO:0003677">
    <property type="term" value="F:DNA binding"/>
    <property type="evidence" value="ECO:0007669"/>
    <property type="project" value="UniProtKB-KW"/>
</dbReference>
<accession>B8MBB2</accession>
<evidence type="ECO:0000313" key="8">
    <source>
        <dbReference type="EMBL" id="EED18901.1"/>
    </source>
</evidence>
<evidence type="ECO:0000256" key="5">
    <source>
        <dbReference type="ARBA" id="ARBA00023242"/>
    </source>
</evidence>
<feature type="compositionally biased region" description="Polar residues" evidence="6">
    <location>
        <begin position="80"/>
        <end position="100"/>
    </location>
</feature>
<dbReference type="InterPro" id="IPR001138">
    <property type="entry name" value="Zn2Cys6_DnaBD"/>
</dbReference>
<dbReference type="STRING" id="441959.B8MBB2"/>
<keyword evidence="4" id="KW-0804">Transcription</keyword>
<evidence type="ECO:0000256" key="1">
    <source>
        <dbReference type="ARBA" id="ARBA00022723"/>
    </source>
</evidence>
<name>B8MBB2_TALSN</name>
<evidence type="ECO:0000256" key="4">
    <source>
        <dbReference type="ARBA" id="ARBA00023163"/>
    </source>
</evidence>
<dbReference type="SMART" id="SM00066">
    <property type="entry name" value="GAL4"/>
    <property type="match status" value="1"/>
</dbReference>
<dbReference type="OMA" id="VRCTKER"/>
<dbReference type="SUPFAM" id="SSF57701">
    <property type="entry name" value="Zn2/Cys6 DNA-binding domain"/>
    <property type="match status" value="1"/>
</dbReference>
<gene>
    <name evidence="8" type="ORF">TSTA_126110</name>
</gene>
<dbReference type="Gene3D" id="4.10.240.10">
    <property type="entry name" value="Zn(2)-C6 fungal-type DNA-binding domain"/>
    <property type="match status" value="1"/>
</dbReference>
<dbReference type="GO" id="GO:0000981">
    <property type="term" value="F:DNA-binding transcription factor activity, RNA polymerase II-specific"/>
    <property type="evidence" value="ECO:0007669"/>
    <property type="project" value="InterPro"/>
</dbReference>
<dbReference type="GO" id="GO:0005634">
    <property type="term" value="C:nucleus"/>
    <property type="evidence" value="ECO:0007669"/>
    <property type="project" value="InterPro"/>
</dbReference>
<keyword evidence="5" id="KW-0539">Nucleus</keyword>
<dbReference type="VEuPathDB" id="FungiDB:TSTA_126110"/>
<dbReference type="PANTHER" id="PTHR31069:SF31">
    <property type="entry name" value="MONODICTYPHENONE CLUSTER TRANSCRIPTION FACTOR-RELATED"/>
    <property type="match status" value="1"/>
</dbReference>
<dbReference type="InterPro" id="IPR013700">
    <property type="entry name" value="AflR"/>
</dbReference>
<dbReference type="GO" id="GO:0045122">
    <property type="term" value="P:aflatoxin biosynthetic process"/>
    <property type="evidence" value="ECO:0007669"/>
    <property type="project" value="InterPro"/>
</dbReference>
<dbReference type="GO" id="GO:0008270">
    <property type="term" value="F:zinc ion binding"/>
    <property type="evidence" value="ECO:0007669"/>
    <property type="project" value="InterPro"/>
</dbReference>
<dbReference type="Proteomes" id="UP000001745">
    <property type="component" value="Unassembled WGS sequence"/>
</dbReference>
<dbReference type="RefSeq" id="XP_002482893.1">
    <property type="nucleotide sequence ID" value="XM_002482848.1"/>
</dbReference>
<keyword evidence="2" id="KW-0805">Transcription regulation</keyword>
<dbReference type="GeneID" id="8098123"/>
<proteinExistence type="predicted"/>
<dbReference type="InterPro" id="IPR050675">
    <property type="entry name" value="OAF3"/>
</dbReference>
<dbReference type="InterPro" id="IPR036864">
    <property type="entry name" value="Zn2-C6_fun-type_DNA-bd_sf"/>
</dbReference>
<feature type="domain" description="Zn(2)-C6 fungal-type" evidence="7">
    <location>
        <begin position="35"/>
        <end position="65"/>
    </location>
</feature>
<dbReference type="InParanoid" id="B8MBB2"/>